<dbReference type="eggNOG" id="COG0673">
    <property type="taxonomic scope" value="Bacteria"/>
</dbReference>
<sequence length="261" mass="30173">MIKTAVIIGFGKSGQRFYDVIKEREDIEVIAVVDSNATKTLKLNGNIRTFTSIQKFIESGMTRVDYFIISTIDKDHYSNIMAIKDYFKFSFFIVEKPLTKKIWEATELLSVLGDEHLAINFVERFSCAIQEIKNFIVSKHLTPIRAITFWGKNRLGDDRDTMGVYSEISHSIDLVIYLCEVKNFNSNQMNTIKLSSDFNGIGTLKDDTLLLNMNMELDKSSIICTFQSSFMWHKRKREIILFLKSPDNHCYMISVDLDNPR</sequence>
<reference evidence="2 3" key="1">
    <citation type="submission" date="2013-03" db="EMBL/GenBank/DDBJ databases">
        <title>The Genome Sequence of Enterococcus columbae ATCC_51263 (PacBio/Illumina hybrid assembly).</title>
        <authorList>
            <consortium name="The Broad Institute Genomics Platform"/>
            <consortium name="The Broad Institute Genome Sequencing Center for Infectious Disease"/>
            <person name="Earl A."/>
            <person name="Russ C."/>
            <person name="Gilmore M."/>
            <person name="Surin D."/>
            <person name="Walker B."/>
            <person name="Young S."/>
            <person name="Zeng Q."/>
            <person name="Gargeya S."/>
            <person name="Fitzgerald M."/>
            <person name="Haas B."/>
            <person name="Abouelleil A."/>
            <person name="Allen A.W."/>
            <person name="Alvarado L."/>
            <person name="Arachchi H.M."/>
            <person name="Berlin A.M."/>
            <person name="Chapman S.B."/>
            <person name="Gainer-Dewar J."/>
            <person name="Goldberg J."/>
            <person name="Griggs A."/>
            <person name="Gujja S."/>
            <person name="Hansen M."/>
            <person name="Howarth C."/>
            <person name="Imamovic A."/>
            <person name="Ireland A."/>
            <person name="Larimer J."/>
            <person name="McCowan C."/>
            <person name="Murphy C."/>
            <person name="Pearson M."/>
            <person name="Poon T.W."/>
            <person name="Priest M."/>
            <person name="Roberts A."/>
            <person name="Saif S."/>
            <person name="Shea T."/>
            <person name="Sisk P."/>
            <person name="Sykes S."/>
            <person name="Wortman J."/>
            <person name="Nusbaum C."/>
            <person name="Birren B."/>
        </authorList>
    </citation>
    <scope>NUCLEOTIDE SEQUENCE [LARGE SCALE GENOMIC DNA]</scope>
    <source>
        <strain evidence="2 3">ATCC 51263</strain>
    </source>
</reference>
<dbReference type="Proteomes" id="UP000014113">
    <property type="component" value="Unassembled WGS sequence"/>
</dbReference>
<dbReference type="AlphaFoldDB" id="S0KZ18"/>
<evidence type="ECO:0000259" key="1">
    <source>
        <dbReference type="Pfam" id="PF01408"/>
    </source>
</evidence>
<dbReference type="Gene3D" id="3.40.50.720">
    <property type="entry name" value="NAD(P)-binding Rossmann-like Domain"/>
    <property type="match status" value="1"/>
</dbReference>
<dbReference type="GO" id="GO:0000166">
    <property type="term" value="F:nucleotide binding"/>
    <property type="evidence" value="ECO:0007669"/>
    <property type="project" value="InterPro"/>
</dbReference>
<dbReference type="PATRIC" id="fig|1121865.3.peg.581"/>
<organism evidence="2 3">
    <name type="scientific">Enterococcus columbae DSM 7374 = ATCC 51263</name>
    <dbReference type="NCBI Taxonomy" id="1121865"/>
    <lineage>
        <taxon>Bacteria</taxon>
        <taxon>Bacillati</taxon>
        <taxon>Bacillota</taxon>
        <taxon>Bacilli</taxon>
        <taxon>Lactobacillales</taxon>
        <taxon>Enterococcaceae</taxon>
        <taxon>Enterococcus</taxon>
    </lineage>
</organism>
<gene>
    <name evidence="2" type="ORF">I568_01185</name>
</gene>
<name>S0KZ18_9ENTE</name>
<dbReference type="InterPro" id="IPR051450">
    <property type="entry name" value="Gfo/Idh/MocA_Oxidoreductases"/>
</dbReference>
<protein>
    <recommendedName>
        <fullName evidence="1">Gfo/Idh/MocA-like oxidoreductase N-terminal domain-containing protein</fullName>
    </recommendedName>
</protein>
<dbReference type="Pfam" id="PF01408">
    <property type="entry name" value="GFO_IDH_MocA"/>
    <property type="match status" value="1"/>
</dbReference>
<keyword evidence="3" id="KW-1185">Reference proteome</keyword>
<dbReference type="InterPro" id="IPR036291">
    <property type="entry name" value="NAD(P)-bd_dom_sf"/>
</dbReference>
<dbReference type="PANTHER" id="PTHR43377">
    <property type="entry name" value="BILIVERDIN REDUCTASE A"/>
    <property type="match status" value="1"/>
</dbReference>
<feature type="domain" description="Gfo/Idh/MocA-like oxidoreductase N-terminal" evidence="1">
    <location>
        <begin position="5"/>
        <end position="112"/>
    </location>
</feature>
<dbReference type="PANTHER" id="PTHR43377:SF1">
    <property type="entry name" value="BILIVERDIN REDUCTASE A"/>
    <property type="match status" value="1"/>
</dbReference>
<dbReference type="OrthoDB" id="9781031at2"/>
<accession>S0KZ18</accession>
<dbReference type="EMBL" id="ASWJ01000004">
    <property type="protein sequence ID" value="EOW84689.1"/>
    <property type="molecule type" value="Genomic_DNA"/>
</dbReference>
<evidence type="ECO:0000313" key="3">
    <source>
        <dbReference type="Proteomes" id="UP000014113"/>
    </source>
</evidence>
<comment type="caution">
    <text evidence="2">The sequence shown here is derived from an EMBL/GenBank/DDBJ whole genome shotgun (WGS) entry which is preliminary data.</text>
</comment>
<dbReference type="InterPro" id="IPR000683">
    <property type="entry name" value="Gfo/Idh/MocA-like_OxRdtase_N"/>
</dbReference>
<dbReference type="STRING" id="1121865.OMW_00587"/>
<dbReference type="RefSeq" id="WP_016182750.1">
    <property type="nucleotide sequence ID" value="NZ_JXKI01000034.1"/>
</dbReference>
<evidence type="ECO:0000313" key="2">
    <source>
        <dbReference type="EMBL" id="EOW84689.1"/>
    </source>
</evidence>
<dbReference type="SUPFAM" id="SSF51735">
    <property type="entry name" value="NAD(P)-binding Rossmann-fold domains"/>
    <property type="match status" value="1"/>
</dbReference>
<proteinExistence type="predicted"/>